<gene>
    <name evidence="10" type="primary">yos1</name>
    <name evidence="10" type="ORF">LOC62_01G000320</name>
</gene>
<evidence type="ECO:0000313" key="11">
    <source>
        <dbReference type="Proteomes" id="UP000827549"/>
    </source>
</evidence>
<dbReference type="PANTHER" id="PTHR15858">
    <property type="entry name" value="IMMEDIATE EARLY RESPONSE 3-INTERACTING PROTEIN 1"/>
    <property type="match status" value="1"/>
</dbReference>
<dbReference type="EMBL" id="CP086714">
    <property type="protein sequence ID" value="WOO76697.1"/>
    <property type="molecule type" value="Genomic_DNA"/>
</dbReference>
<dbReference type="InterPro" id="IPR013880">
    <property type="entry name" value="Yos1"/>
</dbReference>
<keyword evidence="4" id="KW-0653">Protein transport</keyword>
<evidence type="ECO:0000256" key="1">
    <source>
        <dbReference type="ARBA" id="ARBA00004370"/>
    </source>
</evidence>
<protein>
    <submittedName>
        <fullName evidence="10">Protein transport protein yos1</fullName>
    </submittedName>
</protein>
<evidence type="ECO:0000256" key="5">
    <source>
        <dbReference type="ARBA" id="ARBA00022989"/>
    </source>
</evidence>
<evidence type="ECO:0000256" key="7">
    <source>
        <dbReference type="ARBA" id="ARBA00024203"/>
    </source>
</evidence>
<reference evidence="10" key="1">
    <citation type="submission" date="2023-10" db="EMBL/GenBank/DDBJ databases">
        <authorList>
            <person name="Noh H."/>
        </authorList>
    </citation>
    <scope>NUCLEOTIDE SEQUENCE</scope>
    <source>
        <strain evidence="10">DUCC4014</strain>
    </source>
</reference>
<keyword evidence="9" id="KW-0732">Signal</keyword>
<feature type="signal peptide" evidence="9">
    <location>
        <begin position="1"/>
        <end position="20"/>
    </location>
</feature>
<sequence>MFGFLGNVFYAALLLTNAIAILNEERFLAKIGWSAKAPATANSGFGATPDAYGGNQGFDSPEGVSLKAKVVNLISAVRTLMRLPLIVVNAFVILYLIIIP</sequence>
<dbReference type="GeneID" id="87803579"/>
<dbReference type="GO" id="GO:0000139">
    <property type="term" value="C:Golgi membrane"/>
    <property type="evidence" value="ECO:0007669"/>
    <property type="project" value="TreeGrafter"/>
</dbReference>
<organism evidence="10 11">
    <name type="scientific">Vanrija pseudolonga</name>
    <dbReference type="NCBI Taxonomy" id="143232"/>
    <lineage>
        <taxon>Eukaryota</taxon>
        <taxon>Fungi</taxon>
        <taxon>Dikarya</taxon>
        <taxon>Basidiomycota</taxon>
        <taxon>Agaricomycotina</taxon>
        <taxon>Tremellomycetes</taxon>
        <taxon>Trichosporonales</taxon>
        <taxon>Trichosporonaceae</taxon>
        <taxon>Vanrija</taxon>
    </lineage>
</organism>
<dbReference type="AlphaFoldDB" id="A0AAF0Y061"/>
<dbReference type="GO" id="GO:0030134">
    <property type="term" value="C:COPII-coated ER to Golgi transport vesicle"/>
    <property type="evidence" value="ECO:0007669"/>
    <property type="project" value="TreeGrafter"/>
</dbReference>
<dbReference type="Pfam" id="PF08571">
    <property type="entry name" value="Yos1"/>
    <property type="match status" value="1"/>
</dbReference>
<evidence type="ECO:0000313" key="10">
    <source>
        <dbReference type="EMBL" id="WOO76697.1"/>
    </source>
</evidence>
<keyword evidence="2" id="KW-0813">Transport</keyword>
<keyword evidence="5 8" id="KW-1133">Transmembrane helix</keyword>
<dbReference type="PANTHER" id="PTHR15858:SF0">
    <property type="entry name" value="IMMEDIATE EARLY RESPONSE 3-INTERACTING PROTEIN 1"/>
    <property type="match status" value="1"/>
</dbReference>
<accession>A0AAF0Y061</accession>
<evidence type="ECO:0000256" key="8">
    <source>
        <dbReference type="SAM" id="Phobius"/>
    </source>
</evidence>
<evidence type="ECO:0000256" key="6">
    <source>
        <dbReference type="ARBA" id="ARBA00023136"/>
    </source>
</evidence>
<dbReference type="GO" id="GO:0005789">
    <property type="term" value="C:endoplasmic reticulum membrane"/>
    <property type="evidence" value="ECO:0007669"/>
    <property type="project" value="TreeGrafter"/>
</dbReference>
<feature type="chain" id="PRO_5042077960" evidence="9">
    <location>
        <begin position="21"/>
        <end position="100"/>
    </location>
</feature>
<dbReference type="RefSeq" id="XP_062622729.1">
    <property type="nucleotide sequence ID" value="XM_062766745.1"/>
</dbReference>
<proteinExistence type="inferred from homology"/>
<evidence type="ECO:0000256" key="9">
    <source>
        <dbReference type="SAM" id="SignalP"/>
    </source>
</evidence>
<dbReference type="GO" id="GO:0015031">
    <property type="term" value="P:protein transport"/>
    <property type="evidence" value="ECO:0007669"/>
    <property type="project" value="UniProtKB-KW"/>
</dbReference>
<evidence type="ECO:0000256" key="2">
    <source>
        <dbReference type="ARBA" id="ARBA00022448"/>
    </source>
</evidence>
<name>A0AAF0Y061_9TREE</name>
<comment type="subcellular location">
    <subcellularLocation>
        <location evidence="1">Membrane</location>
    </subcellularLocation>
</comment>
<dbReference type="GO" id="GO:0006888">
    <property type="term" value="P:endoplasmic reticulum to Golgi vesicle-mediated transport"/>
    <property type="evidence" value="ECO:0007669"/>
    <property type="project" value="TreeGrafter"/>
</dbReference>
<evidence type="ECO:0000256" key="4">
    <source>
        <dbReference type="ARBA" id="ARBA00022927"/>
    </source>
</evidence>
<keyword evidence="3 8" id="KW-0812">Transmembrane</keyword>
<evidence type="ECO:0000256" key="3">
    <source>
        <dbReference type="ARBA" id="ARBA00022692"/>
    </source>
</evidence>
<keyword evidence="11" id="KW-1185">Reference proteome</keyword>
<keyword evidence="6 8" id="KW-0472">Membrane</keyword>
<dbReference type="Proteomes" id="UP000827549">
    <property type="component" value="Chromosome 1"/>
</dbReference>
<comment type="similarity">
    <text evidence="7">Belongs to the YOS1 family.</text>
</comment>
<feature type="transmembrane region" description="Helical" evidence="8">
    <location>
        <begin position="80"/>
        <end position="99"/>
    </location>
</feature>